<dbReference type="InterPro" id="IPR002575">
    <property type="entry name" value="Aminoglycoside_PTrfase"/>
</dbReference>
<evidence type="ECO:0000256" key="2">
    <source>
        <dbReference type="ARBA" id="ARBA00022840"/>
    </source>
</evidence>
<dbReference type="InterPro" id="IPR011009">
    <property type="entry name" value="Kinase-like_dom_sf"/>
</dbReference>
<gene>
    <name evidence="4" type="ORF">MPL1_08818</name>
</gene>
<evidence type="ECO:0000313" key="5">
    <source>
        <dbReference type="Proteomes" id="UP000012019"/>
    </source>
</evidence>
<dbReference type="GO" id="GO:0016740">
    <property type="term" value="F:transferase activity"/>
    <property type="evidence" value="ECO:0007669"/>
    <property type="project" value="UniProtKB-KW"/>
</dbReference>
<evidence type="ECO:0000313" key="4">
    <source>
        <dbReference type="EMBL" id="EMR12708.1"/>
    </source>
</evidence>
<dbReference type="AlphaFoldDB" id="M7NVC6"/>
<evidence type="ECO:0000259" key="3">
    <source>
        <dbReference type="Pfam" id="PF01636"/>
    </source>
</evidence>
<comment type="caution">
    <text evidence="4">The sequence shown here is derived from an EMBL/GenBank/DDBJ whole genome shotgun (WGS) entry which is preliminary data.</text>
</comment>
<organism evidence="4 5">
    <name type="scientific">Methylophaga lonarensis MPL</name>
    <dbReference type="NCBI Taxonomy" id="1286106"/>
    <lineage>
        <taxon>Bacteria</taxon>
        <taxon>Pseudomonadati</taxon>
        <taxon>Pseudomonadota</taxon>
        <taxon>Gammaproteobacteria</taxon>
        <taxon>Thiotrichales</taxon>
        <taxon>Piscirickettsiaceae</taxon>
        <taxon>Methylophaga</taxon>
    </lineage>
</organism>
<accession>M7NVC6</accession>
<dbReference type="PANTHER" id="PTHR33540">
    <property type="entry name" value="TRNA THREONYLCARBAMOYLADENOSINE BIOSYNTHESIS PROTEIN TSAE"/>
    <property type="match status" value="1"/>
</dbReference>
<dbReference type="PATRIC" id="fig|1286106.3.peg.1768"/>
<dbReference type="PANTHER" id="PTHR33540:SF1">
    <property type="entry name" value="N-ACETYLMURAMATE_N-ACETYLGLUCOSAMINE KINASE"/>
    <property type="match status" value="1"/>
</dbReference>
<evidence type="ECO:0000256" key="1">
    <source>
        <dbReference type="ARBA" id="ARBA00022741"/>
    </source>
</evidence>
<dbReference type="Proteomes" id="UP000012019">
    <property type="component" value="Unassembled WGS sequence"/>
</dbReference>
<dbReference type="Pfam" id="PF01636">
    <property type="entry name" value="APH"/>
    <property type="match status" value="1"/>
</dbReference>
<sequence length="318" mass="36962">MRDWLNHSLDSDDFQLSVASSDASFRRYFRLLFNQRSYIVMDAPPEHEETEPFITIAEFMLSHGVPVPVIHAKNQQEGFLLLSDLGTTAYLDKLNNQTADALYKQAIDALLTMQLAQLNTINLPDYDPAKLIMEMQLFDDWFLQKHLGLEPPACLPALFELLVDNAVQQPQCLVHRDYHSRNLMLDDNNQLGVIDFQDAVNGPVSYDLVSLLRDCYIKWPDADLQRWLDYYFEQACDKGILNNVSRAQFQRWFDLMGLQRHIKVLGIFCRLNYRDDKSNYMNDLPMTLNYVREVSSRYPECQDFAQFLSQQAKIAAIQ</sequence>
<keyword evidence="4" id="KW-0808">Transferase</keyword>
<reference evidence="4 5" key="1">
    <citation type="journal article" date="2013" name="Genome Announc.">
        <title>Draft Genome Sequence of Methylophaga lonarensis MPLT, a Haloalkaliphilic (Non-Methane-Utilizing) Methylotroph.</title>
        <authorList>
            <person name="Shetty S.A."/>
            <person name="Marathe N.P."/>
            <person name="Munot H."/>
            <person name="Antony C.P."/>
            <person name="Dhotre D.P."/>
            <person name="Murrell J.C."/>
            <person name="Shouche Y.S."/>
        </authorList>
    </citation>
    <scope>NUCLEOTIDE SEQUENCE [LARGE SCALE GENOMIC DNA]</scope>
    <source>
        <strain evidence="4 5">MPL</strain>
    </source>
</reference>
<keyword evidence="2" id="KW-0067">ATP-binding</keyword>
<keyword evidence="5" id="KW-1185">Reference proteome</keyword>
<dbReference type="eggNOG" id="COG3178">
    <property type="taxonomic scope" value="Bacteria"/>
</dbReference>
<name>M7NVC6_9GAMM</name>
<dbReference type="EMBL" id="APHR01000045">
    <property type="protein sequence ID" value="EMR12708.1"/>
    <property type="molecule type" value="Genomic_DNA"/>
</dbReference>
<dbReference type="Gene3D" id="3.90.1200.10">
    <property type="match status" value="1"/>
</dbReference>
<dbReference type="GO" id="GO:0005524">
    <property type="term" value="F:ATP binding"/>
    <property type="evidence" value="ECO:0007669"/>
    <property type="project" value="UniProtKB-KW"/>
</dbReference>
<keyword evidence="1" id="KW-0547">Nucleotide-binding</keyword>
<protein>
    <submittedName>
        <fullName evidence="4">Phosphotransferase</fullName>
    </submittedName>
</protein>
<feature type="domain" description="Aminoglycoside phosphotransferase" evidence="3">
    <location>
        <begin position="17"/>
        <end position="232"/>
    </location>
</feature>
<proteinExistence type="predicted"/>
<dbReference type="STRING" id="1286106.MPL1_08818"/>
<dbReference type="SUPFAM" id="SSF56112">
    <property type="entry name" value="Protein kinase-like (PK-like)"/>
    <property type="match status" value="1"/>
</dbReference>
<dbReference type="Gene3D" id="3.30.200.20">
    <property type="entry name" value="Phosphorylase Kinase, domain 1"/>
    <property type="match status" value="1"/>
</dbReference>